<accession>A0ABD1A694</accession>
<comment type="caution">
    <text evidence="5">The sequence shown here is derived from an EMBL/GenBank/DDBJ whole genome shotgun (WGS) entry which is preliminary data.</text>
</comment>
<evidence type="ECO:0000256" key="1">
    <source>
        <dbReference type="ARBA" id="ARBA00005771"/>
    </source>
</evidence>
<dbReference type="GO" id="GO:0016740">
    <property type="term" value="F:transferase activity"/>
    <property type="evidence" value="ECO:0007669"/>
    <property type="project" value="UniProtKB-KW"/>
</dbReference>
<evidence type="ECO:0000256" key="2">
    <source>
        <dbReference type="ARBA" id="ARBA00022679"/>
    </source>
</evidence>
<keyword evidence="2 3" id="KW-0808">Transferase</keyword>
<keyword evidence="6" id="KW-1185">Reference proteome</keyword>
<dbReference type="Proteomes" id="UP001558713">
    <property type="component" value="Unassembled WGS sequence"/>
</dbReference>
<reference evidence="5 6" key="1">
    <citation type="submission" date="2024-04" db="EMBL/GenBank/DDBJ databases">
        <title>Genome assembly C_amara_ONT_v2.</title>
        <authorList>
            <person name="Yant L."/>
            <person name="Moore C."/>
            <person name="Slenker M."/>
        </authorList>
    </citation>
    <scope>NUCLEOTIDE SEQUENCE [LARGE SCALE GENOMIC DNA]</scope>
    <source>
        <tissue evidence="5">Leaf</tissue>
    </source>
</reference>
<dbReference type="Pfam" id="PF00685">
    <property type="entry name" value="Sulfotransfer_1"/>
    <property type="match status" value="1"/>
</dbReference>
<protein>
    <recommendedName>
        <fullName evidence="3">Sulfotransferase</fullName>
        <ecNumber evidence="3">2.8.2.-</ecNumber>
    </recommendedName>
</protein>
<comment type="similarity">
    <text evidence="1 3">Belongs to the sulfotransferase 1 family.</text>
</comment>
<evidence type="ECO:0000313" key="6">
    <source>
        <dbReference type="Proteomes" id="UP001558713"/>
    </source>
</evidence>
<dbReference type="PANTHER" id="PTHR11783">
    <property type="entry name" value="SULFOTRANSFERASE SULT"/>
    <property type="match status" value="1"/>
</dbReference>
<dbReference type="AlphaFoldDB" id="A0ABD1A694"/>
<proteinExistence type="inferred from homology"/>
<evidence type="ECO:0000256" key="3">
    <source>
        <dbReference type="RuleBase" id="RU361155"/>
    </source>
</evidence>
<dbReference type="InterPro" id="IPR027417">
    <property type="entry name" value="P-loop_NTPase"/>
</dbReference>
<evidence type="ECO:0000313" key="5">
    <source>
        <dbReference type="EMBL" id="KAL1202357.1"/>
    </source>
</evidence>
<dbReference type="EMBL" id="JBANAX010000577">
    <property type="protein sequence ID" value="KAL1202357.1"/>
    <property type="molecule type" value="Genomic_DNA"/>
</dbReference>
<dbReference type="InterPro" id="IPR000863">
    <property type="entry name" value="Sulfotransferase_dom"/>
</dbReference>
<gene>
    <name evidence="5" type="ORF">V5N11_008963</name>
</gene>
<dbReference type="SUPFAM" id="SSF52540">
    <property type="entry name" value="P-loop containing nucleoside triphosphate hydrolases"/>
    <property type="match status" value="1"/>
</dbReference>
<evidence type="ECO:0000259" key="4">
    <source>
        <dbReference type="Pfam" id="PF00685"/>
    </source>
</evidence>
<feature type="domain" description="Sulfotransferase" evidence="4">
    <location>
        <begin position="64"/>
        <end position="205"/>
    </location>
</feature>
<sequence>MDQKEIPKNLRDDNLSEETKTLMSSLRSNIDKQGNKLFNYQGCWYYSGTLQGVLNFQRNFKPQDSDIIIASFPKSGTTWLKALTVALLERSKHRSSDDHPLLSHNPHALVQSLEAILYLNSQTPDLMPKFSSSSRVFSTHMPLHTVQETLKESPCKIVYVCRNVKDALVSRWYFRCSYMKQQVERHVLEAMFESFCSGVSFYGSF</sequence>
<dbReference type="Gene3D" id="3.40.50.300">
    <property type="entry name" value="P-loop containing nucleotide triphosphate hydrolases"/>
    <property type="match status" value="1"/>
</dbReference>
<dbReference type="EC" id="2.8.2.-" evidence="3"/>
<name>A0ABD1A694_CARAN</name>
<organism evidence="5 6">
    <name type="scientific">Cardamine amara subsp. amara</name>
    <dbReference type="NCBI Taxonomy" id="228776"/>
    <lineage>
        <taxon>Eukaryota</taxon>
        <taxon>Viridiplantae</taxon>
        <taxon>Streptophyta</taxon>
        <taxon>Embryophyta</taxon>
        <taxon>Tracheophyta</taxon>
        <taxon>Spermatophyta</taxon>
        <taxon>Magnoliopsida</taxon>
        <taxon>eudicotyledons</taxon>
        <taxon>Gunneridae</taxon>
        <taxon>Pentapetalae</taxon>
        <taxon>rosids</taxon>
        <taxon>malvids</taxon>
        <taxon>Brassicales</taxon>
        <taxon>Brassicaceae</taxon>
        <taxon>Cardamineae</taxon>
        <taxon>Cardamine</taxon>
    </lineage>
</organism>